<reference evidence="14 15" key="1">
    <citation type="submission" date="2020-07" db="EMBL/GenBank/DDBJ databases">
        <title>The yeast mating-type switching endonuclease HO is a domesticated member of an unorthodox homing genetic element family.</title>
        <authorList>
            <person name="Coughlan A.Y."/>
            <person name="Lombardi L."/>
            <person name="Braun-Galleani S."/>
            <person name="Martos A.R."/>
            <person name="Galeote V."/>
            <person name="Bigey F."/>
            <person name="Dequin S."/>
            <person name="Byrne K.P."/>
            <person name="Wolfe K.H."/>
        </authorList>
    </citation>
    <scope>NUCLEOTIDE SEQUENCE [LARGE SCALE GENOMIC DNA]</scope>
    <source>
        <strain evidence="14 15">NRRL Y-6702</strain>
    </source>
</reference>
<dbReference type="GO" id="GO:0015031">
    <property type="term" value="P:protein transport"/>
    <property type="evidence" value="ECO:0007669"/>
    <property type="project" value="UniProtKB-KW"/>
</dbReference>
<dbReference type="FunFam" id="1.10.287.110:FF:000124">
    <property type="entry name" value="SCJ1p protein"/>
    <property type="match status" value="1"/>
</dbReference>
<dbReference type="GO" id="GO:0005783">
    <property type="term" value="C:endoplasmic reticulum"/>
    <property type="evidence" value="ECO:0007669"/>
    <property type="project" value="UniProtKB-SubCell"/>
</dbReference>
<protein>
    <recommendedName>
        <fullName evidence="16">J domain-containing protein</fullName>
    </recommendedName>
</protein>
<feature type="signal peptide" evidence="11">
    <location>
        <begin position="1"/>
        <end position="19"/>
    </location>
</feature>
<evidence type="ECO:0000259" key="13">
    <source>
        <dbReference type="PROSITE" id="PS51188"/>
    </source>
</evidence>
<evidence type="ECO:0008006" key="16">
    <source>
        <dbReference type="Google" id="ProtNLM"/>
    </source>
</evidence>
<feature type="chain" id="PRO_5028989714" description="J domain-containing protein" evidence="11">
    <location>
        <begin position="20"/>
        <end position="370"/>
    </location>
</feature>
<dbReference type="Pfam" id="PF00684">
    <property type="entry name" value="DnaJ_CXXCXGXG"/>
    <property type="match status" value="1"/>
</dbReference>
<evidence type="ECO:0000256" key="6">
    <source>
        <dbReference type="ARBA" id="ARBA00022824"/>
    </source>
</evidence>
<dbReference type="Pfam" id="PF00226">
    <property type="entry name" value="DnaJ"/>
    <property type="match status" value="1"/>
</dbReference>
<evidence type="ECO:0000256" key="9">
    <source>
        <dbReference type="ARBA" id="ARBA00023186"/>
    </source>
</evidence>
<dbReference type="AlphaFoldDB" id="A0A7H9AYD6"/>
<dbReference type="InterPro" id="IPR001623">
    <property type="entry name" value="DnaJ_domain"/>
</dbReference>
<dbReference type="KEGG" id="zmk:HG535_0B01820"/>
<dbReference type="PROSITE" id="PS00636">
    <property type="entry name" value="DNAJ_1"/>
    <property type="match status" value="1"/>
</dbReference>
<organism evidence="14 15">
    <name type="scientific">Zygotorulaspora mrakii</name>
    <name type="common">Zygosaccharomyces mrakii</name>
    <dbReference type="NCBI Taxonomy" id="42260"/>
    <lineage>
        <taxon>Eukaryota</taxon>
        <taxon>Fungi</taxon>
        <taxon>Dikarya</taxon>
        <taxon>Ascomycota</taxon>
        <taxon>Saccharomycotina</taxon>
        <taxon>Saccharomycetes</taxon>
        <taxon>Saccharomycetales</taxon>
        <taxon>Saccharomycetaceae</taxon>
        <taxon>Zygotorulaspora</taxon>
    </lineage>
</organism>
<evidence type="ECO:0000313" key="14">
    <source>
        <dbReference type="EMBL" id="QLG71144.1"/>
    </source>
</evidence>
<dbReference type="InterPro" id="IPR044713">
    <property type="entry name" value="DNJA1/2-like"/>
</dbReference>
<evidence type="ECO:0000256" key="7">
    <source>
        <dbReference type="ARBA" id="ARBA00022833"/>
    </source>
</evidence>
<proteinExistence type="predicted"/>
<dbReference type="Pfam" id="PF01556">
    <property type="entry name" value="DnaJ_C"/>
    <property type="match status" value="1"/>
</dbReference>
<evidence type="ECO:0000256" key="2">
    <source>
        <dbReference type="ARBA" id="ARBA00022448"/>
    </source>
</evidence>
<feature type="domain" description="J" evidence="12">
    <location>
        <begin position="21"/>
        <end position="86"/>
    </location>
</feature>
<keyword evidence="8" id="KW-0653">Protein transport</keyword>
<dbReference type="SUPFAM" id="SSF57938">
    <property type="entry name" value="DnaJ/Hsp40 cysteine-rich domain"/>
    <property type="match status" value="1"/>
</dbReference>
<evidence type="ECO:0000256" key="3">
    <source>
        <dbReference type="ARBA" id="ARBA00022723"/>
    </source>
</evidence>
<dbReference type="GO" id="GO:0072655">
    <property type="term" value="P:establishment of protein localization to mitochondrion"/>
    <property type="evidence" value="ECO:0007669"/>
    <property type="project" value="UniProtKB-ARBA"/>
</dbReference>
<dbReference type="GO" id="GO:0051082">
    <property type="term" value="F:unfolded protein binding"/>
    <property type="evidence" value="ECO:0007669"/>
    <property type="project" value="InterPro"/>
</dbReference>
<feature type="zinc finger region" description="CR-type" evidence="10">
    <location>
        <begin position="148"/>
        <end position="229"/>
    </location>
</feature>
<dbReference type="InterPro" id="IPR008971">
    <property type="entry name" value="HSP40/DnaJ_pept-bd"/>
</dbReference>
<evidence type="ECO:0000256" key="1">
    <source>
        <dbReference type="ARBA" id="ARBA00004240"/>
    </source>
</evidence>
<comment type="subcellular location">
    <subcellularLocation>
        <location evidence="1">Endoplasmic reticulum</location>
    </subcellularLocation>
</comment>
<evidence type="ECO:0000256" key="11">
    <source>
        <dbReference type="SAM" id="SignalP"/>
    </source>
</evidence>
<dbReference type="InterPro" id="IPR018253">
    <property type="entry name" value="DnaJ_domain_CS"/>
</dbReference>
<keyword evidence="5 10" id="KW-0863">Zinc-finger</keyword>
<evidence type="ECO:0000259" key="12">
    <source>
        <dbReference type="PROSITE" id="PS50076"/>
    </source>
</evidence>
<accession>A0A7H9AYD6</accession>
<keyword evidence="9" id="KW-0143">Chaperone</keyword>
<dbReference type="InterPro" id="IPR001305">
    <property type="entry name" value="HSP_DnaJ_Cys-rich_dom"/>
</dbReference>
<dbReference type="CDD" id="cd10719">
    <property type="entry name" value="DnaJ_zf"/>
    <property type="match status" value="1"/>
</dbReference>
<sequence length="370" mass="41201">MKFPHSLLLSFLVLQFALAQDYYAILGLNKDASDKEIKSSYRQLSKQFHPDKNPGNEDAHHKFIEIGEAYEVLSDPEKRKIFDQYGAEALKNGGPGQGGQGGFHDPFDIFEQMFNRGGPGGGFGQRQKPRGHNLRVQEELSLKEYYTGSTLDFSLMLNDVCDHCDGTGSEDGKVTQCPDCQGRGVVIQLIRMGIITQQIQQVCGRCGGRGSIVKTPCKVCQGAKVVKKSKSFHVEVPAGAPRHYSEVKHGESDKGADFDAGDIFIEFNENSKNNMGYRRRGDHLFRTEVLSAREALSGNWERHIEFLDETKEVKLSRPSNTIVSDGEIERVAGFGMPKRGKGFGDLFIEYKVIMPHKLASGGYQAMRDEL</sequence>
<dbReference type="CDD" id="cd10747">
    <property type="entry name" value="DnaJ_C"/>
    <property type="match status" value="1"/>
</dbReference>
<keyword evidence="11" id="KW-0732">Signal</keyword>
<dbReference type="GeneID" id="59234805"/>
<dbReference type="Gene3D" id="1.10.287.110">
    <property type="entry name" value="DnaJ domain"/>
    <property type="match status" value="1"/>
</dbReference>
<evidence type="ECO:0000313" key="15">
    <source>
        <dbReference type="Proteomes" id="UP000509704"/>
    </source>
</evidence>
<dbReference type="RefSeq" id="XP_037142872.1">
    <property type="nucleotide sequence ID" value="XM_037286977.1"/>
</dbReference>
<dbReference type="SUPFAM" id="SSF46565">
    <property type="entry name" value="Chaperone J-domain"/>
    <property type="match status" value="1"/>
</dbReference>
<dbReference type="GO" id="GO:0030544">
    <property type="term" value="F:Hsp70 protein binding"/>
    <property type="evidence" value="ECO:0007669"/>
    <property type="project" value="InterPro"/>
</dbReference>
<dbReference type="SUPFAM" id="SSF49493">
    <property type="entry name" value="HSP40/DnaJ peptide-binding domain"/>
    <property type="match status" value="2"/>
</dbReference>
<gene>
    <name evidence="14" type="ORF">HG535_0B01820</name>
</gene>
<dbReference type="GO" id="GO:0006457">
    <property type="term" value="P:protein folding"/>
    <property type="evidence" value="ECO:0007669"/>
    <property type="project" value="InterPro"/>
</dbReference>
<dbReference type="Gene3D" id="2.60.260.20">
    <property type="entry name" value="Urease metallochaperone UreE, N-terminal domain"/>
    <property type="match status" value="2"/>
</dbReference>
<evidence type="ECO:0000256" key="10">
    <source>
        <dbReference type="PROSITE-ProRule" id="PRU00546"/>
    </source>
</evidence>
<dbReference type="EMBL" id="CP058605">
    <property type="protein sequence ID" value="QLG71144.1"/>
    <property type="molecule type" value="Genomic_DNA"/>
</dbReference>
<dbReference type="GO" id="GO:0001671">
    <property type="term" value="F:ATPase activator activity"/>
    <property type="evidence" value="ECO:0007669"/>
    <property type="project" value="UniProtKB-ARBA"/>
</dbReference>
<keyword evidence="3 10" id="KW-0479">Metal-binding</keyword>
<dbReference type="Proteomes" id="UP000509704">
    <property type="component" value="Chromosome 2"/>
</dbReference>
<dbReference type="InterPro" id="IPR036869">
    <property type="entry name" value="J_dom_sf"/>
</dbReference>
<evidence type="ECO:0000256" key="4">
    <source>
        <dbReference type="ARBA" id="ARBA00022737"/>
    </source>
</evidence>
<dbReference type="InterPro" id="IPR002939">
    <property type="entry name" value="DnaJ_C"/>
</dbReference>
<evidence type="ECO:0000256" key="5">
    <source>
        <dbReference type="ARBA" id="ARBA00022771"/>
    </source>
</evidence>
<keyword evidence="7 10" id="KW-0862">Zinc</keyword>
<dbReference type="PROSITE" id="PS50076">
    <property type="entry name" value="DNAJ_2"/>
    <property type="match status" value="1"/>
</dbReference>
<feature type="domain" description="CR-type" evidence="13">
    <location>
        <begin position="148"/>
        <end position="229"/>
    </location>
</feature>
<dbReference type="OrthoDB" id="550424at2759"/>
<keyword evidence="4" id="KW-0677">Repeat</keyword>
<name>A0A7H9AYD6_ZYGMR</name>
<keyword evidence="15" id="KW-1185">Reference proteome</keyword>
<dbReference type="PANTHER" id="PTHR43888">
    <property type="entry name" value="DNAJ-LIKE-2, ISOFORM A-RELATED"/>
    <property type="match status" value="1"/>
</dbReference>
<evidence type="ECO:0000256" key="8">
    <source>
        <dbReference type="ARBA" id="ARBA00022927"/>
    </source>
</evidence>
<dbReference type="PROSITE" id="PS51188">
    <property type="entry name" value="ZF_CR"/>
    <property type="match status" value="1"/>
</dbReference>
<dbReference type="PRINTS" id="PR00625">
    <property type="entry name" value="JDOMAIN"/>
</dbReference>
<dbReference type="Gene3D" id="2.10.230.10">
    <property type="entry name" value="Heat shock protein DnaJ, cysteine-rich domain"/>
    <property type="match status" value="1"/>
</dbReference>
<dbReference type="InterPro" id="IPR036410">
    <property type="entry name" value="HSP_DnaJ_Cys-rich_dom_sf"/>
</dbReference>
<dbReference type="SMART" id="SM00271">
    <property type="entry name" value="DnaJ"/>
    <property type="match status" value="1"/>
</dbReference>
<dbReference type="FunFam" id="2.10.230.10:FF:000001">
    <property type="entry name" value="DnaJ subfamily A member 2"/>
    <property type="match status" value="1"/>
</dbReference>
<keyword evidence="2" id="KW-0813">Transport</keyword>
<dbReference type="GO" id="GO:0008270">
    <property type="term" value="F:zinc ion binding"/>
    <property type="evidence" value="ECO:0007669"/>
    <property type="project" value="UniProtKB-KW"/>
</dbReference>
<dbReference type="CDD" id="cd06257">
    <property type="entry name" value="DnaJ"/>
    <property type="match status" value="1"/>
</dbReference>
<keyword evidence="6" id="KW-0256">Endoplasmic reticulum</keyword>